<comment type="caution">
    <text evidence="1">The sequence shown here is derived from an EMBL/GenBank/DDBJ whole genome shotgun (WGS) entry which is preliminary data.</text>
</comment>
<evidence type="ECO:0000313" key="1">
    <source>
        <dbReference type="EMBL" id="MBZ6015406.1"/>
    </source>
</evidence>
<keyword evidence="1" id="KW-0946">Virion</keyword>
<dbReference type="AlphaFoldDB" id="A0AB35FXL5"/>
<organism evidence="1 2">
    <name type="scientific">Leuconostoc gelidum subsp. gelidum</name>
    <dbReference type="NCBI Taxonomy" id="1607839"/>
    <lineage>
        <taxon>Bacteria</taxon>
        <taxon>Bacillati</taxon>
        <taxon>Bacillota</taxon>
        <taxon>Bacilli</taxon>
        <taxon>Lactobacillales</taxon>
        <taxon>Lactobacillaceae</taxon>
        <taxon>Leuconostoc</taxon>
        <taxon>Leuconostoc gelidum group</taxon>
    </lineage>
</organism>
<dbReference type="Pfam" id="PF20036">
    <property type="entry name" value="Gp13-like"/>
    <property type="match status" value="1"/>
</dbReference>
<dbReference type="Proteomes" id="UP000727071">
    <property type="component" value="Unassembled WGS sequence"/>
</dbReference>
<dbReference type="RefSeq" id="WP_089896402.1">
    <property type="nucleotide sequence ID" value="NZ_JAHBFV010000006.1"/>
</dbReference>
<name>A0AB35FXL5_LEUGE</name>
<gene>
    <name evidence="1" type="ORF">KII88_02485</name>
</gene>
<evidence type="ECO:0000313" key="2">
    <source>
        <dbReference type="Proteomes" id="UP000727071"/>
    </source>
</evidence>
<sequence>MPNANTKIIDVVTPEVFNQYMEQYSTENSALIQSGVAVADARVAANIQAGGTLVHMPYWNDLSGEDEVLSDSDSLSTDKIVAGQDIAAVMYRGRGWSVNELSAVMSGSDPMGSLMNKIGSYWIRQEQKVLTSTLAGLFGTNGALTTGETDHLNATAASIDAAAVLDTKQLLGDAADKLSLLVMHSAVYTDLQKQNLIQFIPASQSQVQIPTYLGYRVIVDDALVPTDGLYNTYLLASGSFGRTSGTPSQMTTFEKDRDAAAGNDRVFTRRAFTMHPYGVKFKSTTVAGATPSNAEMATVGNWESVYDSKNIGVVALQHKLTPTV</sequence>
<keyword evidence="1" id="KW-0167">Capsid protein</keyword>
<dbReference type="EMBL" id="JAHBFV010000006">
    <property type="protein sequence ID" value="MBZ6015406.1"/>
    <property type="molecule type" value="Genomic_DNA"/>
</dbReference>
<dbReference type="InterPro" id="IPR045404">
    <property type="entry name" value="Gp13-like"/>
</dbReference>
<reference evidence="1" key="1">
    <citation type="submission" date="2021-05" db="EMBL/GenBank/DDBJ databases">
        <title>Pangenome of Leuconostoc gelidum warrants species status for Leuconostoc gelidum subsp. gasicomitatum.</title>
        <authorList>
            <person name="Johansson P."/>
            <person name="Sade E."/>
            <person name="Hultman J."/>
            <person name="Auvinen P."/>
            <person name="Bjorkroth J."/>
        </authorList>
    </citation>
    <scope>NUCLEOTIDE SEQUENCE</scope>
    <source>
        <strain evidence="1">C220d</strain>
    </source>
</reference>
<protein>
    <submittedName>
        <fullName evidence="1">Coat protein</fullName>
    </submittedName>
</protein>
<accession>A0AB35FXL5</accession>
<proteinExistence type="predicted"/>